<dbReference type="PANTHER" id="PTHR19848:SF8">
    <property type="entry name" value="F-BOX AND WD REPEAT DOMAIN CONTAINING 7"/>
    <property type="match status" value="1"/>
</dbReference>
<dbReference type="SUPFAM" id="SSF50978">
    <property type="entry name" value="WD40 repeat-like"/>
    <property type="match status" value="2"/>
</dbReference>
<dbReference type="EMBL" id="JAVHJO010000015">
    <property type="protein sequence ID" value="KAK6527688.1"/>
    <property type="molecule type" value="Genomic_DNA"/>
</dbReference>
<dbReference type="InterPro" id="IPR000845">
    <property type="entry name" value="Nucleoside_phosphorylase_d"/>
</dbReference>
<dbReference type="CDD" id="cd00200">
    <property type="entry name" value="WD40"/>
    <property type="match status" value="1"/>
</dbReference>
<feature type="domain" description="Nucleoside phosphorylase" evidence="4">
    <location>
        <begin position="14"/>
        <end position="290"/>
    </location>
</feature>
<dbReference type="Pfam" id="PF24883">
    <property type="entry name" value="NPHP3_N"/>
    <property type="match status" value="1"/>
</dbReference>
<feature type="domain" description="Nephrocystin 3-like N-terminal" evidence="5">
    <location>
        <begin position="366"/>
        <end position="527"/>
    </location>
</feature>
<dbReference type="Gene3D" id="3.40.50.300">
    <property type="entry name" value="P-loop containing nucleotide triphosphate hydrolases"/>
    <property type="match status" value="1"/>
</dbReference>
<evidence type="ECO:0000256" key="1">
    <source>
        <dbReference type="ARBA" id="ARBA00022574"/>
    </source>
</evidence>
<feature type="repeat" description="WD" evidence="3">
    <location>
        <begin position="1012"/>
        <end position="1053"/>
    </location>
</feature>
<feature type="repeat" description="WD" evidence="3">
    <location>
        <begin position="1268"/>
        <end position="1309"/>
    </location>
</feature>
<dbReference type="GO" id="GO:0003824">
    <property type="term" value="F:catalytic activity"/>
    <property type="evidence" value="ECO:0007669"/>
    <property type="project" value="InterPro"/>
</dbReference>
<dbReference type="InterPro" id="IPR015943">
    <property type="entry name" value="WD40/YVTN_repeat-like_dom_sf"/>
</dbReference>
<evidence type="ECO:0000313" key="7">
    <source>
        <dbReference type="Proteomes" id="UP001365542"/>
    </source>
</evidence>
<feature type="repeat" description="WD" evidence="3">
    <location>
        <begin position="1226"/>
        <end position="1267"/>
    </location>
</feature>
<keyword evidence="7" id="KW-1185">Reference proteome</keyword>
<dbReference type="SUPFAM" id="SSF53167">
    <property type="entry name" value="Purine and uridine phosphorylases"/>
    <property type="match status" value="1"/>
</dbReference>
<dbReference type="InterPro" id="IPR019775">
    <property type="entry name" value="WD40_repeat_CS"/>
</dbReference>
<dbReference type="Pfam" id="PF01048">
    <property type="entry name" value="PNP_UDP_1"/>
    <property type="match status" value="1"/>
</dbReference>
<dbReference type="PANTHER" id="PTHR19848">
    <property type="entry name" value="WD40 REPEAT PROTEIN"/>
    <property type="match status" value="1"/>
</dbReference>
<evidence type="ECO:0000313" key="6">
    <source>
        <dbReference type="EMBL" id="KAK6527688.1"/>
    </source>
</evidence>
<dbReference type="PRINTS" id="PR00320">
    <property type="entry name" value="GPROTEINBRPT"/>
</dbReference>
<organism evidence="6 7">
    <name type="scientific">Orbilia ellipsospora</name>
    <dbReference type="NCBI Taxonomy" id="2528407"/>
    <lineage>
        <taxon>Eukaryota</taxon>
        <taxon>Fungi</taxon>
        <taxon>Dikarya</taxon>
        <taxon>Ascomycota</taxon>
        <taxon>Pezizomycotina</taxon>
        <taxon>Orbiliomycetes</taxon>
        <taxon>Orbiliales</taxon>
        <taxon>Orbiliaceae</taxon>
        <taxon>Orbilia</taxon>
    </lineage>
</organism>
<reference evidence="6 7" key="1">
    <citation type="submission" date="2019-10" db="EMBL/GenBank/DDBJ databases">
        <authorList>
            <person name="Palmer J.M."/>
        </authorList>
    </citation>
    <scope>NUCLEOTIDE SEQUENCE [LARGE SCALE GENOMIC DNA]</scope>
    <source>
        <strain evidence="6 7">TWF694</strain>
    </source>
</reference>
<dbReference type="InterPro" id="IPR027417">
    <property type="entry name" value="P-loop_NTPase"/>
</dbReference>
<dbReference type="InterPro" id="IPR020472">
    <property type="entry name" value="WD40_PAC1"/>
</dbReference>
<evidence type="ECO:0000256" key="2">
    <source>
        <dbReference type="ARBA" id="ARBA00022737"/>
    </source>
</evidence>
<proteinExistence type="predicted"/>
<dbReference type="PROSITE" id="PS00678">
    <property type="entry name" value="WD_REPEATS_1"/>
    <property type="match status" value="4"/>
</dbReference>
<dbReference type="InterPro" id="IPR035994">
    <property type="entry name" value="Nucleoside_phosphorylase_sf"/>
</dbReference>
<dbReference type="PROSITE" id="PS50294">
    <property type="entry name" value="WD_REPEATS_REGION"/>
    <property type="match status" value="9"/>
</dbReference>
<dbReference type="InterPro" id="IPR001680">
    <property type="entry name" value="WD40_rpt"/>
</dbReference>
<keyword evidence="2" id="KW-0677">Repeat</keyword>
<keyword evidence="1 3" id="KW-0853">WD repeat</keyword>
<sequence>MDTSLTDLTHDDYTVACICPMGIELAPVRAMLDIVHPALPTKRDVNSYTLGRMGVHNVVIAVMPEIGNSKAATVATQLLNDFRSIRFGLLVGIGGGVPCEGEADIRLGDVVVSKPTSTFGGVVQFDMGKIHPNGKFERTGTLKKPPAVLMANVHKLEAEHRVMGSQIMTYLSEMLNKYPMMEDEYSFPGADQDQLFEADYNHEGGKTCRKCDPDRTVERTRRKRATPRIHYGTIGSANEVIKDAQTRDKLREDLGILCVEMEAAGLMDEFSCLVIRGICDYADSHKNKMWQPYAAATAAAYAKELLSIIPAQEIVKTAKAADAFEKSKEQDRLLSLLPRDERAAFNSYDNQHDHLCLPDTRVDVLKEIEEWADSSGGRCIFWLKGMAGTGKSTIARTIARKCHNENRLGASFFFSSRSGGDLAHAGKFFTTLTWQLAKSSIAVRSAICDAIGKCSDISGQALRDQWEQLIVKPLSQLSDDTFRSPLVLVVDALDECHGENDIRVLLQLMGEARLLRTVQLRILITSRPENYIRHSFNQIPATAYQDFVLHNVSSLVIDKDISTFFRHYLNIIREERGFPPGWPGDQTIERLVQSASGLFIWAATACRFIENGGLFTEKRLSLILKGNPSVKGPEAKLNEIYSAILTNVVHEEYDEMEKEELYELLKATLGTVVTLFSSLPTVSLEKVLQIPQQDIYQTLDDLHSVLEVPKNMHQPIRLHHPSFRDFLLDKQRCDEHFWVDEKKAHGAITASCLRIMSLTLKRDICDLRSASTLTSEVDSSRVEKCLSVDLQYACRYWVQHLGRSEASIVNDSQVYEFLQDHFLHWLEALSLIEKISEAVNTIAELATYLSTLQNSIDAHLYDFVRDAKRFILKSRSVIELAPLQVYNSALVFTPTKSIVKNLFLNQAPSWIKRMPAVEDKWGALLQTLDNHTRSVYSVAFSPDGRLFATTSSDNTVRVWDPKTGAPQGTFEGHSDVVRAVAFSPNGQVLASGSSDKTIKLWDPRLGTLFYTLEGHSDWIRSVIFSPDGQILVSASSDKTIKMWDLNTNQLSRTIEGHSDWVKAVVYSPDGRLLASASSKAVWLWDPRTGMSSGILEGHSDWVRAVTFSPDGQLLASASCDKTVRLWDVKTRTLRGILEGHSEWVRSVAFSPDGQTLASASTDKTIKLWNAQTRALCNTLEGHEGWIRGISFSPDSQLLVSASSDSTIKLWDPTRRTDNTFDPRSALEPHSDGIWAVAHSSDGQYLASASFDTTVKIWDIKTGVLHKTLQGHSSSVWAVAFSPDCQLLASSSADKTVKLWDPKEGTLIKTLEGHSATVWTVSFSPDGRFFVSASEDTTLRLWNPITKEALQVLWLPVDQRPTCLSVLNNAIVIGYMSGRLTFIELDTVALLDHDESSGQTAAVSPQFQMETAQSRALKRKQQNL</sequence>
<dbReference type="SMART" id="SM00320">
    <property type="entry name" value="WD40"/>
    <property type="match status" value="10"/>
</dbReference>
<feature type="repeat" description="WD" evidence="3">
    <location>
        <begin position="1179"/>
        <end position="1211"/>
    </location>
</feature>
<evidence type="ECO:0000259" key="5">
    <source>
        <dbReference type="Pfam" id="PF24883"/>
    </source>
</evidence>
<feature type="repeat" description="WD" evidence="3">
    <location>
        <begin position="1095"/>
        <end position="1130"/>
    </location>
</feature>
<gene>
    <name evidence="6" type="ORF">TWF694_004669</name>
</gene>
<feature type="repeat" description="WD" evidence="3">
    <location>
        <begin position="1310"/>
        <end position="1351"/>
    </location>
</feature>
<comment type="caution">
    <text evidence="6">The sequence shown here is derived from an EMBL/GenBank/DDBJ whole genome shotgun (WGS) entry which is preliminary data.</text>
</comment>
<feature type="repeat" description="WD" evidence="3">
    <location>
        <begin position="928"/>
        <end position="969"/>
    </location>
</feature>
<accession>A0AAV9WYE1</accession>
<dbReference type="GO" id="GO:0009116">
    <property type="term" value="P:nucleoside metabolic process"/>
    <property type="evidence" value="ECO:0007669"/>
    <property type="project" value="InterPro"/>
</dbReference>
<protein>
    <submittedName>
        <fullName evidence="6">Uncharacterized protein</fullName>
    </submittedName>
</protein>
<dbReference type="PROSITE" id="PS50082">
    <property type="entry name" value="WD_REPEATS_2"/>
    <property type="match status" value="10"/>
</dbReference>
<dbReference type="Gene3D" id="3.40.50.1580">
    <property type="entry name" value="Nucleoside phosphorylase domain"/>
    <property type="match status" value="1"/>
</dbReference>
<name>A0AAV9WYE1_9PEZI</name>
<evidence type="ECO:0000256" key="3">
    <source>
        <dbReference type="PROSITE-ProRule" id="PRU00221"/>
    </source>
</evidence>
<dbReference type="Pfam" id="PF00400">
    <property type="entry name" value="WD40"/>
    <property type="match status" value="10"/>
</dbReference>
<dbReference type="InterPro" id="IPR056884">
    <property type="entry name" value="NPHP3-like_N"/>
</dbReference>
<feature type="repeat" description="WD" evidence="3">
    <location>
        <begin position="970"/>
        <end position="1011"/>
    </location>
</feature>
<feature type="repeat" description="WD" evidence="3">
    <location>
        <begin position="1054"/>
        <end position="1094"/>
    </location>
</feature>
<dbReference type="InterPro" id="IPR036322">
    <property type="entry name" value="WD40_repeat_dom_sf"/>
</dbReference>
<evidence type="ECO:0000259" key="4">
    <source>
        <dbReference type="Pfam" id="PF01048"/>
    </source>
</evidence>
<dbReference type="Gene3D" id="2.130.10.10">
    <property type="entry name" value="YVTN repeat-like/Quinoprotein amine dehydrogenase"/>
    <property type="match status" value="4"/>
</dbReference>
<dbReference type="Proteomes" id="UP001365542">
    <property type="component" value="Unassembled WGS sequence"/>
</dbReference>
<feature type="repeat" description="WD" evidence="3">
    <location>
        <begin position="1137"/>
        <end position="1178"/>
    </location>
</feature>
<dbReference type="SUPFAM" id="SSF52540">
    <property type="entry name" value="P-loop containing nucleoside triphosphate hydrolases"/>
    <property type="match status" value="1"/>
</dbReference>